<dbReference type="Proteomes" id="UP000184139">
    <property type="component" value="Unassembled WGS sequence"/>
</dbReference>
<dbReference type="Gene3D" id="1.20.1270.30">
    <property type="match status" value="1"/>
</dbReference>
<dbReference type="InterPro" id="IPR016099">
    <property type="entry name" value="Prismane-like_a/b-sand"/>
</dbReference>
<dbReference type="GO" id="GO:0043885">
    <property type="term" value="F:anaerobic carbon-monoxide dehydrogenase activity"/>
    <property type="evidence" value="ECO:0007669"/>
    <property type="project" value="UniProtKB-UniRule"/>
</dbReference>
<feature type="binding site" evidence="10">
    <location>
        <position position="266"/>
    </location>
    <ligand>
        <name>[Ni-4Fe-4S] cluster</name>
        <dbReference type="ChEBI" id="CHEBI:47739"/>
    </ligand>
</feature>
<dbReference type="GO" id="GO:0042542">
    <property type="term" value="P:response to hydrogen peroxide"/>
    <property type="evidence" value="ECO:0007669"/>
    <property type="project" value="TreeGrafter"/>
</dbReference>
<feature type="binding site" evidence="10">
    <location>
        <position position="451"/>
    </location>
    <ligand>
        <name>[Ni-4Fe-4S] cluster</name>
        <dbReference type="ChEBI" id="CHEBI:47739"/>
    </ligand>
</feature>
<protein>
    <recommendedName>
        <fullName evidence="9">Carbon monoxide dehydrogenase</fullName>
        <ecNumber evidence="9">1.2.7.4</ecNumber>
    </recommendedName>
</protein>
<keyword evidence="6 9" id="KW-0408">Iron</keyword>
<dbReference type="PANTHER" id="PTHR30109">
    <property type="entry name" value="HYDROXYLAMINE REDUCTASE"/>
    <property type="match status" value="1"/>
</dbReference>
<dbReference type="AlphaFoldDB" id="A0A1M5TQU2"/>
<evidence type="ECO:0000256" key="8">
    <source>
        <dbReference type="ARBA" id="ARBA00048733"/>
    </source>
</evidence>
<evidence type="ECO:0000256" key="4">
    <source>
        <dbReference type="ARBA" id="ARBA00022723"/>
    </source>
</evidence>
<dbReference type="EMBL" id="FQXS01000003">
    <property type="protein sequence ID" value="SHH52966.1"/>
    <property type="molecule type" value="Genomic_DNA"/>
</dbReference>
<keyword evidence="4 9" id="KW-0479">Metal-binding</keyword>
<keyword evidence="3 10" id="KW-0533">Nickel</keyword>
<feature type="binding site" evidence="10">
    <location>
        <position position="522"/>
    </location>
    <ligand>
        <name>[Ni-4Fe-4S] cluster</name>
        <dbReference type="ChEBI" id="CHEBI:47739"/>
    </ligand>
</feature>
<keyword evidence="12" id="KW-1185">Reference proteome</keyword>
<evidence type="ECO:0000313" key="11">
    <source>
        <dbReference type="EMBL" id="SHH52966.1"/>
    </source>
</evidence>
<comment type="catalytic activity">
    <reaction evidence="8 9">
        <text>CO + 2 oxidized [2Fe-2S]-[ferredoxin] + H2O = 2 reduced [2Fe-2S]-[ferredoxin] + CO2 + 2 H(+)</text>
        <dbReference type="Rhea" id="RHEA:21040"/>
        <dbReference type="Rhea" id="RHEA-COMP:10000"/>
        <dbReference type="Rhea" id="RHEA-COMP:10001"/>
        <dbReference type="ChEBI" id="CHEBI:15377"/>
        <dbReference type="ChEBI" id="CHEBI:15378"/>
        <dbReference type="ChEBI" id="CHEBI:16526"/>
        <dbReference type="ChEBI" id="CHEBI:17245"/>
        <dbReference type="ChEBI" id="CHEBI:33737"/>
        <dbReference type="ChEBI" id="CHEBI:33738"/>
        <dbReference type="EC" id="1.2.7.4"/>
    </reaction>
</comment>
<keyword evidence="7 9" id="KW-0411">Iron-sulfur</keyword>
<feature type="binding site" evidence="10">
    <location>
        <position position="340"/>
    </location>
    <ligand>
        <name>[Ni-4Fe-4S] cluster</name>
        <dbReference type="ChEBI" id="CHEBI:47739"/>
    </ligand>
</feature>
<accession>A0A1M5TQU2</accession>
<dbReference type="PANTHER" id="PTHR30109:SF4">
    <property type="entry name" value="CARBON MONOXIDE DEHYDROGENASE"/>
    <property type="match status" value="1"/>
</dbReference>
<evidence type="ECO:0000313" key="12">
    <source>
        <dbReference type="Proteomes" id="UP000184139"/>
    </source>
</evidence>
<feature type="binding site" evidence="10">
    <location>
        <position position="44"/>
    </location>
    <ligand>
        <name>[4Fe-4S] cluster</name>
        <dbReference type="ChEBI" id="CHEBI:49883"/>
        <label>1</label>
        <note>ligand shared between dimeric partners</note>
    </ligand>
</feature>
<dbReference type="InterPro" id="IPR011254">
    <property type="entry name" value="Prismane-like_sf"/>
</dbReference>
<dbReference type="OrthoDB" id="5478720at2"/>
<keyword evidence="2 9" id="KW-0004">4Fe-4S</keyword>
<dbReference type="GO" id="GO:0016151">
    <property type="term" value="F:nickel cation binding"/>
    <property type="evidence" value="ECO:0007669"/>
    <property type="project" value="InterPro"/>
</dbReference>
<dbReference type="GO" id="GO:0004601">
    <property type="term" value="F:peroxidase activity"/>
    <property type="evidence" value="ECO:0007669"/>
    <property type="project" value="TreeGrafter"/>
</dbReference>
<feature type="binding site" evidence="10">
    <location>
        <position position="52"/>
    </location>
    <ligand>
        <name>[4Fe-4S] cluster</name>
        <dbReference type="ChEBI" id="CHEBI:49883"/>
        <label>1</label>
        <note>ligand shared between dimeric partners</note>
    </ligand>
</feature>
<evidence type="ECO:0000256" key="6">
    <source>
        <dbReference type="ARBA" id="ARBA00023004"/>
    </source>
</evidence>
<dbReference type="GO" id="GO:0050418">
    <property type="term" value="F:hydroxylamine reductase activity"/>
    <property type="evidence" value="ECO:0007669"/>
    <property type="project" value="TreeGrafter"/>
</dbReference>
<sequence>MAKPKQIIRPEDITICESTQQMISKARRDGVELFFDRAEELKPCPIGADSACCKHCSMGPCRMNPTDPYKRVGVCGASIDTIATRNFGRMVAAGTAAHTDHGMAMLELFRGVIEGTITDFQIKDHLKLGEVAASLDIETDGREIKEIAADVYRELEKTYTQVEGEIPLVKRVPAKTLETWRREGIVPRGAMREIMEMMHRTAIGVDQDYENLTKQISRTALADGWGGSMVSTDISDILFGTPSPVEITVDMGVLKEDQVNIIVHGHEPNLLEAMMVSTAAPSLQQMAAEAGAKGINLVGMCCSGLEVLSRHGIPHAGNFSSTEAALVTGAVDAMTVDIQCIKQDLHKVAGCYDTVFVTTNYRAKIEGAQHIELDEHDPLKCTDEIVIKAISRFKNRSHPIEIPRRVGRGVHGFSHEYIKYMLGGSFRGGYEPLNDNIINGRIRGVAGVVGCTNPRSKQDFSHVELVKELIKNDVLVVQTGCSQVALAKAGLTTPGAAALAGAGLAEVCETVGIPPVLGLGSCVDNSRILMAVAEMVKTGGLGESIADLPVAGCAPEWMSEKAIAIGQYFVASGVFTVFGHTFPITRETKFEKLLFEGLASKGLGSWGFADDPYEMARLMLAHIDKKRQALGIDTARERVLVDMDARRGLAANE</sequence>
<dbReference type="PIRSF" id="PIRSF005023">
    <property type="entry name" value="CODH"/>
    <property type="match status" value="1"/>
</dbReference>
<name>A0A1M5TQU2_9BACT</name>
<dbReference type="EC" id="1.2.7.4" evidence="9"/>
<feature type="binding site" evidence="10">
    <location>
        <position position="302"/>
    </location>
    <ligand>
        <name>[Ni-4Fe-4S] cluster</name>
        <dbReference type="ChEBI" id="CHEBI:47739"/>
    </ligand>
</feature>
<feature type="binding site" evidence="10">
    <location>
        <position position="75"/>
    </location>
    <ligand>
        <name>[4Fe-4S] cluster</name>
        <dbReference type="ChEBI" id="CHEBI:49883"/>
        <label>2</label>
    </ligand>
</feature>
<evidence type="ECO:0000256" key="1">
    <source>
        <dbReference type="ARBA" id="ARBA00001966"/>
    </source>
</evidence>
<dbReference type="InterPro" id="IPR010047">
    <property type="entry name" value="CODH"/>
</dbReference>
<reference evidence="11 12" key="1">
    <citation type="submission" date="2016-11" db="EMBL/GenBank/DDBJ databases">
        <authorList>
            <person name="Jaros S."/>
            <person name="Januszkiewicz K."/>
            <person name="Wedrychowicz H."/>
        </authorList>
    </citation>
    <scope>NUCLEOTIDE SEQUENCE [LARGE SCALE GENOMIC DNA]</scope>
    <source>
        <strain evidence="11 12">DSM 9705</strain>
    </source>
</reference>
<dbReference type="STRING" id="1121409.SAMN02745124_00856"/>
<feature type="binding site" evidence="10">
    <location>
        <position position="61"/>
    </location>
    <ligand>
        <name>[4Fe-4S] cluster</name>
        <dbReference type="ChEBI" id="CHEBI:49883"/>
        <label>2</label>
    </ligand>
</feature>
<dbReference type="InterPro" id="IPR004137">
    <property type="entry name" value="HCP/CODH"/>
</dbReference>
<dbReference type="GO" id="GO:0006091">
    <property type="term" value="P:generation of precursor metabolites and energy"/>
    <property type="evidence" value="ECO:0007669"/>
    <property type="project" value="InterPro"/>
</dbReference>
<dbReference type="InterPro" id="IPR016101">
    <property type="entry name" value="CO_DH_a-bundle"/>
</dbReference>
<dbReference type="Gene3D" id="3.40.50.2030">
    <property type="match status" value="2"/>
</dbReference>
<dbReference type="NCBIfam" id="TIGR01702">
    <property type="entry name" value="CO_DH_cata"/>
    <property type="match status" value="1"/>
</dbReference>
<proteinExistence type="predicted"/>
<dbReference type="Pfam" id="PF03063">
    <property type="entry name" value="Prismane"/>
    <property type="match status" value="1"/>
</dbReference>
<feature type="binding site" evidence="10">
    <location>
        <position position="53"/>
    </location>
    <ligand>
        <name>[4Fe-4S] cluster</name>
        <dbReference type="ChEBI" id="CHEBI:49883"/>
        <label>2</label>
    </ligand>
</feature>
<keyword evidence="5 9" id="KW-0560">Oxidoreductase</keyword>
<evidence type="ECO:0000256" key="9">
    <source>
        <dbReference type="PIRNR" id="PIRNR005023"/>
    </source>
</evidence>
<feature type="binding site" evidence="10">
    <location>
        <position position="481"/>
    </location>
    <ligand>
        <name>[Ni-4Fe-4S] cluster</name>
        <dbReference type="ChEBI" id="CHEBI:47739"/>
    </ligand>
</feature>
<dbReference type="RefSeq" id="WP_073373581.1">
    <property type="nucleotide sequence ID" value="NZ_FQXS01000003.1"/>
</dbReference>
<comment type="cofactor">
    <cofactor evidence="1">
        <name>[4Fe-4S] cluster</name>
        <dbReference type="ChEBI" id="CHEBI:49883"/>
    </cofactor>
</comment>
<dbReference type="SUPFAM" id="SSF56821">
    <property type="entry name" value="Prismane protein-like"/>
    <property type="match status" value="1"/>
</dbReference>
<feature type="binding site" evidence="10">
    <location>
        <position position="56"/>
    </location>
    <ligand>
        <name>[4Fe-4S] cluster</name>
        <dbReference type="ChEBI" id="CHEBI:49883"/>
        <label>2</label>
    </ligand>
</feature>
<evidence type="ECO:0000256" key="3">
    <source>
        <dbReference type="ARBA" id="ARBA00022596"/>
    </source>
</evidence>
<evidence type="ECO:0000256" key="10">
    <source>
        <dbReference type="PIRSR" id="PIRSR005023-1"/>
    </source>
</evidence>
<dbReference type="GO" id="GO:0051539">
    <property type="term" value="F:4 iron, 4 sulfur cluster binding"/>
    <property type="evidence" value="ECO:0007669"/>
    <property type="project" value="UniProtKB-UniRule"/>
</dbReference>
<evidence type="ECO:0000256" key="7">
    <source>
        <dbReference type="ARBA" id="ARBA00023014"/>
    </source>
</evidence>
<gene>
    <name evidence="11" type="ORF">SAMN02745124_00856</name>
</gene>
<evidence type="ECO:0000256" key="2">
    <source>
        <dbReference type="ARBA" id="ARBA00022485"/>
    </source>
</evidence>
<evidence type="ECO:0000256" key="5">
    <source>
        <dbReference type="ARBA" id="ARBA00023002"/>
    </source>
</evidence>
<organism evidence="11 12">
    <name type="scientific">Desulfofustis glycolicus DSM 9705</name>
    <dbReference type="NCBI Taxonomy" id="1121409"/>
    <lineage>
        <taxon>Bacteria</taxon>
        <taxon>Pseudomonadati</taxon>
        <taxon>Thermodesulfobacteriota</taxon>
        <taxon>Desulfobulbia</taxon>
        <taxon>Desulfobulbales</taxon>
        <taxon>Desulfocapsaceae</taxon>
        <taxon>Desulfofustis</taxon>
    </lineage>
</organism>